<accession>A0ABV1RJJ2</accession>
<organism evidence="2 3">
    <name type="scientific">Catenovulum sediminis</name>
    <dbReference type="NCBI Taxonomy" id="1740262"/>
    <lineage>
        <taxon>Bacteria</taxon>
        <taxon>Pseudomonadati</taxon>
        <taxon>Pseudomonadota</taxon>
        <taxon>Gammaproteobacteria</taxon>
        <taxon>Alteromonadales</taxon>
        <taxon>Alteromonadaceae</taxon>
        <taxon>Catenovulum</taxon>
    </lineage>
</organism>
<dbReference type="EMBL" id="JBELOE010000254">
    <property type="protein sequence ID" value="MER2493108.1"/>
    <property type="molecule type" value="Genomic_DNA"/>
</dbReference>
<dbReference type="PROSITE" id="PS51257">
    <property type="entry name" value="PROKAR_LIPOPROTEIN"/>
    <property type="match status" value="1"/>
</dbReference>
<protein>
    <submittedName>
        <fullName evidence="2">DUF1566 domain-containing protein</fullName>
    </submittedName>
</protein>
<comment type="caution">
    <text evidence="2">The sequence shown here is derived from an EMBL/GenBank/DDBJ whole genome shotgun (WGS) entry which is preliminary data.</text>
</comment>
<dbReference type="SUPFAM" id="SSF49299">
    <property type="entry name" value="PKD domain"/>
    <property type="match status" value="1"/>
</dbReference>
<name>A0ABV1RJJ2_9ALTE</name>
<evidence type="ECO:0000259" key="1">
    <source>
        <dbReference type="Pfam" id="PF07603"/>
    </source>
</evidence>
<dbReference type="Proteomes" id="UP001467690">
    <property type="component" value="Unassembled WGS sequence"/>
</dbReference>
<dbReference type="Pfam" id="PF07603">
    <property type="entry name" value="Lcl_C"/>
    <property type="match status" value="1"/>
</dbReference>
<sequence>MKIEMNRVERQSKWVILTFLLFLTTACSGSLESERQQGNQPDSGSLNVDIGGDIELAIGSAPIAINSLVTGGAEPYTYAWSTQPVLFNEALSAEDAANIEFEIPEDVTTENNVLLTLKVTDANGVAGQAQINVSISPNNTLPIITLAADDNDQVVDSGQGFNLNAEWIDAEDGENVAAAQIFVEQLSGITIENLPTSGLLVSFPMSDDSSPALAVIADNQFVNQSSSVVTLRFILSVTDQASGIRTQSIDIDILPASESAPVVSAGNNKVVYEGELVTLFGSVSSNGISQFNWNQVDGEVPLTLVGAQNQNLQFTAPDVQTPTIYEFQFTATNSTTNRRNSDFVRVTVLPVTDTNGLNDTGVTLCADQQSNSVNCGLTSFPRQDAESGRDPVELINGLNKTGAGELGFDFSLLDENGEEIYSGTPSCIRDNVTGLIWEIKSTSGLRAHTHTFTWFDSGDTNGGIEGTQNSSQASCFVDTNISSCDTESYVNAVNSIGLCGANDWRLPRVFELTSILNYGQTEDKMALGGDNRQLWPNHAKTDTPYWTSSSSVFGVSDPENVAAPRAWAINLSTGNEASRSKSNTAHVLLVR</sequence>
<dbReference type="InterPro" id="IPR011460">
    <property type="entry name" value="Lcl_C"/>
</dbReference>
<dbReference type="Pfam" id="PF22352">
    <property type="entry name" value="K319L-like_PKD"/>
    <property type="match status" value="1"/>
</dbReference>
<evidence type="ECO:0000313" key="2">
    <source>
        <dbReference type="EMBL" id="MER2493108.1"/>
    </source>
</evidence>
<gene>
    <name evidence="2" type="ORF">ABS311_14595</name>
</gene>
<evidence type="ECO:0000313" key="3">
    <source>
        <dbReference type="Proteomes" id="UP001467690"/>
    </source>
</evidence>
<feature type="domain" description="Lcl C-terminal" evidence="1">
    <location>
        <begin position="427"/>
        <end position="591"/>
    </location>
</feature>
<dbReference type="RefSeq" id="WP_350402457.1">
    <property type="nucleotide sequence ID" value="NZ_JBELOE010000254.1"/>
</dbReference>
<dbReference type="InterPro" id="IPR013783">
    <property type="entry name" value="Ig-like_fold"/>
</dbReference>
<dbReference type="Gene3D" id="2.60.40.10">
    <property type="entry name" value="Immunoglobulins"/>
    <property type="match status" value="1"/>
</dbReference>
<reference evidence="2 3" key="1">
    <citation type="submission" date="2024-06" db="EMBL/GenBank/DDBJ databases">
        <authorList>
            <person name="Chen R.Y."/>
        </authorList>
    </citation>
    <scope>NUCLEOTIDE SEQUENCE [LARGE SCALE GENOMIC DNA]</scope>
    <source>
        <strain evidence="2 3">D2</strain>
    </source>
</reference>
<proteinExistence type="predicted"/>
<keyword evidence="3" id="KW-1185">Reference proteome</keyword>
<dbReference type="InterPro" id="IPR035986">
    <property type="entry name" value="PKD_dom_sf"/>
</dbReference>